<comment type="caution">
    <text evidence="1">The sequence shown here is derived from an EMBL/GenBank/DDBJ whole genome shotgun (WGS) entry which is preliminary data.</text>
</comment>
<evidence type="ECO:0000313" key="2">
    <source>
        <dbReference type="Proteomes" id="UP000434475"/>
    </source>
</evidence>
<dbReference type="RefSeq" id="WP_172698227.1">
    <property type="nucleotide sequence ID" value="NZ_JAQLWY010000015.1"/>
</dbReference>
<gene>
    <name evidence="1" type="ORF">GKE97_25960</name>
</gene>
<dbReference type="Proteomes" id="UP000434475">
    <property type="component" value="Unassembled WGS sequence"/>
</dbReference>
<sequence>MLKQLAFGSIRHDGVETKISVGDTDPMQSGILWSWYKGLLVQSHQIICPWWPGEESPKLLTGLPVEVDGFPFVCRIPVLPDDQDVIEAVDWGSYPFWCLNPKNPKRPHMCKPQASTKVSRATRYDVRCMLRLIMEPVPVAPNPLIGKPVKLLFQPYVLHGWLDEITDYDLVCRMTEDTHISPDWGIRKGEEVYIDREAVMSLAPG</sequence>
<organism evidence="1 2">
    <name type="scientific">Flavonifractor plautii</name>
    <name type="common">Fusobacterium plautii</name>
    <dbReference type="NCBI Taxonomy" id="292800"/>
    <lineage>
        <taxon>Bacteria</taxon>
        <taxon>Bacillati</taxon>
        <taxon>Bacillota</taxon>
        <taxon>Clostridia</taxon>
        <taxon>Eubacteriales</taxon>
        <taxon>Oscillospiraceae</taxon>
        <taxon>Flavonifractor</taxon>
    </lineage>
</organism>
<dbReference type="EMBL" id="WKPR01000057">
    <property type="protein sequence ID" value="MSB22904.1"/>
    <property type="molecule type" value="Genomic_DNA"/>
</dbReference>
<protein>
    <submittedName>
        <fullName evidence="1">Uncharacterized protein</fullName>
    </submittedName>
</protein>
<proteinExistence type="predicted"/>
<name>A0A6I2R851_FLAPL</name>
<reference evidence="1 2" key="1">
    <citation type="journal article" date="2019" name="Nat. Med.">
        <title>A library of human gut bacterial isolates paired with longitudinal multiomics data enables mechanistic microbiome research.</title>
        <authorList>
            <person name="Poyet M."/>
            <person name="Groussin M."/>
            <person name="Gibbons S.M."/>
            <person name="Avila-Pacheco J."/>
            <person name="Jiang X."/>
            <person name="Kearney S.M."/>
            <person name="Perrotta A.R."/>
            <person name="Berdy B."/>
            <person name="Zhao S."/>
            <person name="Lieberman T.D."/>
            <person name="Swanson P.K."/>
            <person name="Smith M."/>
            <person name="Roesemann S."/>
            <person name="Alexander J.E."/>
            <person name="Rich S.A."/>
            <person name="Livny J."/>
            <person name="Vlamakis H."/>
            <person name="Clish C."/>
            <person name="Bullock K."/>
            <person name="Deik A."/>
            <person name="Scott J."/>
            <person name="Pierce K.A."/>
            <person name="Xavier R.J."/>
            <person name="Alm E.J."/>
        </authorList>
    </citation>
    <scope>NUCLEOTIDE SEQUENCE [LARGE SCALE GENOMIC DNA]</scope>
    <source>
        <strain evidence="1 2">BIOML-A2</strain>
    </source>
</reference>
<evidence type="ECO:0000313" key="1">
    <source>
        <dbReference type="EMBL" id="MSB22904.1"/>
    </source>
</evidence>
<accession>A0A6I2R851</accession>
<dbReference type="AlphaFoldDB" id="A0A6I2R851"/>